<dbReference type="InterPro" id="IPR036249">
    <property type="entry name" value="Thioredoxin-like_sf"/>
</dbReference>
<evidence type="ECO:0000256" key="2">
    <source>
        <dbReference type="ARBA" id="ARBA00023284"/>
    </source>
</evidence>
<evidence type="ECO:0000259" key="3">
    <source>
        <dbReference type="Pfam" id="PF00462"/>
    </source>
</evidence>
<dbReference type="PANTHER" id="PTHR45694:SF20">
    <property type="entry name" value="GLUTAREDOXIN DOMAIN-CONTAINING PROTEIN"/>
    <property type="match status" value="1"/>
</dbReference>
<comment type="caution">
    <text evidence="4">The sequence shown here is derived from an EMBL/GenBank/DDBJ whole genome shotgun (WGS) entry which is preliminary data.</text>
</comment>
<feature type="domain" description="Glutaredoxin" evidence="3">
    <location>
        <begin position="42"/>
        <end position="100"/>
    </location>
</feature>
<dbReference type="SUPFAM" id="SSF52833">
    <property type="entry name" value="Thioredoxin-like"/>
    <property type="match status" value="2"/>
</dbReference>
<protein>
    <recommendedName>
        <fullName evidence="3">Glutaredoxin domain-containing protein</fullName>
    </recommendedName>
</protein>
<dbReference type="CDD" id="cd03419">
    <property type="entry name" value="GRX_GRXh_1_2_like"/>
    <property type="match status" value="2"/>
</dbReference>
<dbReference type="Pfam" id="PF00462">
    <property type="entry name" value="Glutaredoxin"/>
    <property type="match status" value="2"/>
</dbReference>
<keyword evidence="2" id="KW-0676">Redox-active center</keyword>
<dbReference type="InterPro" id="IPR014025">
    <property type="entry name" value="Glutaredoxin_subgr"/>
</dbReference>
<feature type="domain" description="Glutaredoxin" evidence="3">
    <location>
        <begin position="162"/>
        <end position="224"/>
    </location>
</feature>
<accession>A0ABQ8BVP0</accession>
<dbReference type="InterPro" id="IPR002109">
    <property type="entry name" value="Glutaredoxin"/>
</dbReference>
<evidence type="ECO:0000313" key="4">
    <source>
        <dbReference type="EMBL" id="KAH0908861.1"/>
    </source>
</evidence>
<dbReference type="Gene3D" id="3.40.30.10">
    <property type="entry name" value="Glutaredoxin"/>
    <property type="match status" value="2"/>
</dbReference>
<evidence type="ECO:0000256" key="1">
    <source>
        <dbReference type="ARBA" id="ARBA00007190"/>
    </source>
</evidence>
<comment type="similarity">
    <text evidence="1">Belongs to the glutaredoxin family. CPYC subfamily.</text>
</comment>
<organism evidence="4 5">
    <name type="scientific">Brassica napus</name>
    <name type="common">Rape</name>
    <dbReference type="NCBI Taxonomy" id="3708"/>
    <lineage>
        <taxon>Eukaryota</taxon>
        <taxon>Viridiplantae</taxon>
        <taxon>Streptophyta</taxon>
        <taxon>Embryophyta</taxon>
        <taxon>Tracheophyta</taxon>
        <taxon>Spermatophyta</taxon>
        <taxon>Magnoliopsida</taxon>
        <taxon>eudicotyledons</taxon>
        <taxon>Gunneridae</taxon>
        <taxon>Pentapetalae</taxon>
        <taxon>rosids</taxon>
        <taxon>malvids</taxon>
        <taxon>Brassicales</taxon>
        <taxon>Brassicaceae</taxon>
        <taxon>Brassiceae</taxon>
        <taxon>Brassica</taxon>
    </lineage>
</organism>
<dbReference type="EMBL" id="JAGKQM010000009">
    <property type="protein sequence ID" value="KAH0908861.1"/>
    <property type="molecule type" value="Genomic_DNA"/>
</dbReference>
<dbReference type="InterPro" id="IPR011899">
    <property type="entry name" value="Glutaredoxin_euk/vir"/>
</dbReference>
<proteinExistence type="inferred from homology"/>
<sequence>MGSMFSGNRLSKEEMEVVMNKAKEIVSEYPVVVFRSPVSVDSKTYCGYCQRVKQLLTQLGATFKVLELDEMSDGGEIQSALSEWTGQSTVPNVFIKGKHIGGCDRVMESNKQGKLVPLLTEAGWLTMYHHPKLRLELRKRMSKEKMEEVINKAKEIVSSYPIVVFSKTYCGYCQKVKKLLTQLGADFEVLELDEMSDGGEIQSALSKWTEQRTVPNVFIKGKHIGGCDSVMESNQKGKLVPLLIEAGALGKISSKL</sequence>
<keyword evidence="5" id="KW-1185">Reference proteome</keyword>
<reference evidence="4 5" key="1">
    <citation type="submission" date="2021-05" db="EMBL/GenBank/DDBJ databases">
        <title>Genome Assembly of Synthetic Allotetraploid Brassica napus Reveals Homoeologous Exchanges between Subgenomes.</title>
        <authorList>
            <person name="Davis J.T."/>
        </authorList>
    </citation>
    <scope>NUCLEOTIDE SEQUENCE [LARGE SCALE GENOMIC DNA]</scope>
    <source>
        <strain evidence="5">cv. Da-Ae</strain>
        <tissue evidence="4">Seedling</tissue>
    </source>
</reference>
<dbReference type="PRINTS" id="PR00160">
    <property type="entry name" value="GLUTAREDOXIN"/>
</dbReference>
<evidence type="ECO:0000313" key="5">
    <source>
        <dbReference type="Proteomes" id="UP000824890"/>
    </source>
</evidence>
<dbReference type="PROSITE" id="PS51354">
    <property type="entry name" value="GLUTAREDOXIN_2"/>
    <property type="match status" value="2"/>
</dbReference>
<dbReference type="NCBIfam" id="TIGR02180">
    <property type="entry name" value="GRX_euk"/>
    <property type="match status" value="2"/>
</dbReference>
<gene>
    <name evidence="4" type="ORF">HID58_032182</name>
</gene>
<dbReference type="Proteomes" id="UP000824890">
    <property type="component" value="Unassembled WGS sequence"/>
</dbReference>
<dbReference type="PANTHER" id="PTHR45694">
    <property type="entry name" value="GLUTAREDOXIN 2"/>
    <property type="match status" value="1"/>
</dbReference>
<name>A0ABQ8BVP0_BRANA</name>